<organism evidence="1 2">
    <name type="scientific">Caenorhabditis auriculariae</name>
    <dbReference type="NCBI Taxonomy" id="2777116"/>
    <lineage>
        <taxon>Eukaryota</taxon>
        <taxon>Metazoa</taxon>
        <taxon>Ecdysozoa</taxon>
        <taxon>Nematoda</taxon>
        <taxon>Chromadorea</taxon>
        <taxon>Rhabditida</taxon>
        <taxon>Rhabditina</taxon>
        <taxon>Rhabditomorpha</taxon>
        <taxon>Rhabditoidea</taxon>
        <taxon>Rhabditidae</taxon>
        <taxon>Peloderinae</taxon>
        <taxon>Caenorhabditis</taxon>
    </lineage>
</organism>
<proteinExistence type="predicted"/>
<dbReference type="EMBL" id="CAJGYM010000003">
    <property type="protein sequence ID" value="CAD6185659.1"/>
    <property type="molecule type" value="Genomic_DNA"/>
</dbReference>
<comment type="caution">
    <text evidence="1">The sequence shown here is derived from an EMBL/GenBank/DDBJ whole genome shotgun (WGS) entry which is preliminary data.</text>
</comment>
<keyword evidence="2" id="KW-1185">Reference proteome</keyword>
<protein>
    <submittedName>
        <fullName evidence="1">Uncharacterized protein</fullName>
    </submittedName>
</protein>
<dbReference type="Proteomes" id="UP000835052">
    <property type="component" value="Unassembled WGS sequence"/>
</dbReference>
<name>A0A8S1GQZ1_9PELO</name>
<gene>
    <name evidence="1" type="ORF">CAUJ_LOCUS1578</name>
</gene>
<reference evidence="1" key="1">
    <citation type="submission" date="2020-10" db="EMBL/GenBank/DDBJ databases">
        <authorList>
            <person name="Kikuchi T."/>
        </authorList>
    </citation>
    <scope>NUCLEOTIDE SEQUENCE</scope>
    <source>
        <strain evidence="1">NKZ352</strain>
    </source>
</reference>
<dbReference type="AlphaFoldDB" id="A0A8S1GQZ1"/>
<accession>A0A8S1GQZ1</accession>
<evidence type="ECO:0000313" key="2">
    <source>
        <dbReference type="Proteomes" id="UP000835052"/>
    </source>
</evidence>
<sequence>MTLFAESYSGFYATGLYSHPEHANLRFSDPLAIKLLGTSRGHTHTRTHTSSHKLLFSSHNTAGARIIGDLRHTDARSTFLFSLAHSSPVPHAQILLHVANAVADAAKL</sequence>
<evidence type="ECO:0000313" key="1">
    <source>
        <dbReference type="EMBL" id="CAD6185659.1"/>
    </source>
</evidence>